<sequence length="282" mass="31171">MIGTLVALAALSQGRQVVGITPVTFDVAYLPGQREIVVGAKPYRDTVMAIQYSGESAPLSGGGRIQAPVWEEHAEGYVRWSLQPSDLDGIKCLLLKTEGITKPKFHGVQVMVQAIRNYWLTSEGQILKQFDLQSDPLGARAATSIFHEDSVDIEVTEGKDTRKTTLYPGDAMSRIQSQFKPMMQGTKVEMDEKRFAVFNPFRGGYDEYTVKRSGRFAGPYMQIPFKGESFDIVGPKAKQRAFVSEEGDLVKVELPKNRFLVLTTAPASRETPYWTVPAKGGG</sequence>
<dbReference type="KEGG" id="fgi:OP10G_1414"/>
<protein>
    <submittedName>
        <fullName evidence="1">Uncharacterized protein</fullName>
    </submittedName>
</protein>
<reference evidence="1 2" key="1">
    <citation type="journal article" date="2014" name="PLoS ONE">
        <title>The first complete genome sequence of the class fimbriimonadia in the phylum armatimonadetes.</title>
        <authorList>
            <person name="Hu Z.Y."/>
            <person name="Wang Y.Z."/>
            <person name="Im W.T."/>
            <person name="Wang S.Y."/>
            <person name="Zhao G.P."/>
            <person name="Zheng H.J."/>
            <person name="Quan Z.X."/>
        </authorList>
    </citation>
    <scope>NUCLEOTIDE SEQUENCE [LARGE SCALE GENOMIC DNA]</scope>
    <source>
        <strain evidence="1">Gsoil 348</strain>
    </source>
</reference>
<accession>A0A068NN02</accession>
<dbReference type="HOGENOM" id="CLU_986088_0_0_0"/>
<dbReference type="STRING" id="661478.OP10G_1414"/>
<proteinExistence type="predicted"/>
<dbReference type="EMBL" id="CP007139">
    <property type="protein sequence ID" value="AIE84782.1"/>
    <property type="molecule type" value="Genomic_DNA"/>
</dbReference>
<dbReference type="Proteomes" id="UP000027982">
    <property type="component" value="Chromosome"/>
</dbReference>
<organism evidence="1 2">
    <name type="scientific">Fimbriimonas ginsengisoli Gsoil 348</name>
    <dbReference type="NCBI Taxonomy" id="661478"/>
    <lineage>
        <taxon>Bacteria</taxon>
        <taxon>Bacillati</taxon>
        <taxon>Armatimonadota</taxon>
        <taxon>Fimbriimonadia</taxon>
        <taxon>Fimbriimonadales</taxon>
        <taxon>Fimbriimonadaceae</taxon>
        <taxon>Fimbriimonas</taxon>
    </lineage>
</organism>
<name>A0A068NN02_FIMGI</name>
<gene>
    <name evidence="1" type="ORF">OP10G_1414</name>
</gene>
<evidence type="ECO:0000313" key="2">
    <source>
        <dbReference type="Proteomes" id="UP000027982"/>
    </source>
</evidence>
<dbReference type="AlphaFoldDB" id="A0A068NN02"/>
<evidence type="ECO:0000313" key="1">
    <source>
        <dbReference type="EMBL" id="AIE84782.1"/>
    </source>
</evidence>
<keyword evidence="2" id="KW-1185">Reference proteome</keyword>
<dbReference type="RefSeq" id="WP_025226603.1">
    <property type="nucleotide sequence ID" value="NZ_CP007139.1"/>
</dbReference>